<gene>
    <name evidence="1" type="ORF">Vadar_023462</name>
</gene>
<dbReference type="EMBL" id="CM037155">
    <property type="protein sequence ID" value="KAH7847224.1"/>
    <property type="molecule type" value="Genomic_DNA"/>
</dbReference>
<evidence type="ECO:0000313" key="2">
    <source>
        <dbReference type="Proteomes" id="UP000828048"/>
    </source>
</evidence>
<keyword evidence="2" id="KW-1185">Reference proteome</keyword>
<name>A0ACB7Y114_9ERIC</name>
<dbReference type="Proteomes" id="UP000828048">
    <property type="component" value="Chromosome 5"/>
</dbReference>
<comment type="caution">
    <text evidence="1">The sequence shown here is derived from an EMBL/GenBank/DDBJ whole genome shotgun (WGS) entry which is preliminary data.</text>
</comment>
<protein>
    <submittedName>
        <fullName evidence="1">Uncharacterized protein</fullName>
    </submittedName>
</protein>
<organism evidence="1 2">
    <name type="scientific">Vaccinium darrowii</name>
    <dbReference type="NCBI Taxonomy" id="229202"/>
    <lineage>
        <taxon>Eukaryota</taxon>
        <taxon>Viridiplantae</taxon>
        <taxon>Streptophyta</taxon>
        <taxon>Embryophyta</taxon>
        <taxon>Tracheophyta</taxon>
        <taxon>Spermatophyta</taxon>
        <taxon>Magnoliopsida</taxon>
        <taxon>eudicotyledons</taxon>
        <taxon>Gunneridae</taxon>
        <taxon>Pentapetalae</taxon>
        <taxon>asterids</taxon>
        <taxon>Ericales</taxon>
        <taxon>Ericaceae</taxon>
        <taxon>Vaccinioideae</taxon>
        <taxon>Vaccinieae</taxon>
        <taxon>Vaccinium</taxon>
    </lineage>
</organism>
<proteinExistence type="predicted"/>
<evidence type="ECO:0000313" key="1">
    <source>
        <dbReference type="EMBL" id="KAH7847224.1"/>
    </source>
</evidence>
<sequence length="246" mass="27338">MAKVPYTSTVGSLMYAMVNTRPDIAHAVGVVSRFASNPGKQHWEAVKWIMRYLRGTTDLPLCFGKGKLTVQGFVDADFAGDQDMRRSTTGYIYTMGSTAVSWVSRLQKLVTLSTTEAEYVAVTEAVKEMIWLKGFLEELGLKQENCVLFSDSQSAIHLAKNPVFHARTKHIDLSCVQLQLAFMLEEMMGQESHQEGSDDYAHVLIEIIWVAVGCLRMLQVIFKWEIVGSAANLQPKGLGSATKLLV</sequence>
<reference evidence="1 2" key="1">
    <citation type="journal article" date="2021" name="Hortic Res">
        <title>High-quality reference genome and annotation aids understanding of berry development for evergreen blueberry (Vaccinium darrowii).</title>
        <authorList>
            <person name="Yu J."/>
            <person name="Hulse-Kemp A.M."/>
            <person name="Babiker E."/>
            <person name="Staton M."/>
        </authorList>
    </citation>
    <scope>NUCLEOTIDE SEQUENCE [LARGE SCALE GENOMIC DNA]</scope>
    <source>
        <strain evidence="2">cv. NJ 8807/NJ 8810</strain>
        <tissue evidence="1">Young leaf</tissue>
    </source>
</reference>
<accession>A0ACB7Y114</accession>